<organism evidence="1 2">
    <name type="scientific">Ostreococcus lucimarinus (strain CCE9901)</name>
    <dbReference type="NCBI Taxonomy" id="436017"/>
    <lineage>
        <taxon>Eukaryota</taxon>
        <taxon>Viridiplantae</taxon>
        <taxon>Chlorophyta</taxon>
        <taxon>Mamiellophyceae</taxon>
        <taxon>Mamiellales</taxon>
        <taxon>Bathycoccaceae</taxon>
        <taxon>Ostreococcus</taxon>
    </lineage>
</organism>
<sequence length="184" mass="20012">MASARCANARELACGRASSNRVASRGRRAVCAPRRAVESSGLSEIVTLDSGIKAGFIVFGARVAALGLGKAKQGSDVDRALEDCAARGIDVSDLYYAEDQGEQRWYLVGNWKVPRAGDAKYGDGRMSQELKSRVRYHDAKAVADEAGVSYVDIDEHTALYPTTPKRALELRRRLTAAGFETKWD</sequence>
<dbReference type="KEGG" id="olu:OSTLU_93054"/>
<evidence type="ECO:0000313" key="1">
    <source>
        <dbReference type="EMBL" id="ABO97264.1"/>
    </source>
</evidence>
<gene>
    <name evidence="1" type="ORF">OSTLU_93054</name>
</gene>
<dbReference type="OrthoDB" id="497930at2759"/>
<dbReference type="RefSeq" id="XP_001418971.1">
    <property type="nucleotide sequence ID" value="XM_001418934.1"/>
</dbReference>
<reference evidence="1 2" key="1">
    <citation type="journal article" date="2007" name="Proc. Natl. Acad. Sci. U.S.A.">
        <title>The tiny eukaryote Ostreococcus provides genomic insights into the paradox of plankton speciation.</title>
        <authorList>
            <person name="Palenik B."/>
            <person name="Grimwood J."/>
            <person name="Aerts A."/>
            <person name="Rouze P."/>
            <person name="Salamov A."/>
            <person name="Putnam N."/>
            <person name="Dupont C."/>
            <person name="Jorgensen R."/>
            <person name="Derelle E."/>
            <person name="Rombauts S."/>
            <person name="Zhou K."/>
            <person name="Otillar R."/>
            <person name="Merchant S.S."/>
            <person name="Podell S."/>
            <person name="Gaasterland T."/>
            <person name="Napoli C."/>
            <person name="Gendler K."/>
            <person name="Manuell A."/>
            <person name="Tai V."/>
            <person name="Vallon O."/>
            <person name="Piganeau G."/>
            <person name="Jancek S."/>
            <person name="Heijde M."/>
            <person name="Jabbari K."/>
            <person name="Bowler C."/>
            <person name="Lohr M."/>
            <person name="Robbens S."/>
            <person name="Werner G."/>
            <person name="Dubchak I."/>
            <person name="Pazour G.J."/>
            <person name="Ren Q."/>
            <person name="Paulsen I."/>
            <person name="Delwiche C."/>
            <person name="Schmutz J."/>
            <person name="Rokhsar D."/>
            <person name="Van de Peer Y."/>
            <person name="Moreau H."/>
            <person name="Grigoriev I.V."/>
        </authorList>
    </citation>
    <scope>NUCLEOTIDE SEQUENCE [LARGE SCALE GENOMIC DNA]</scope>
    <source>
        <strain evidence="1 2">CCE9901</strain>
    </source>
</reference>
<dbReference type="OMA" id="DQGEQRW"/>
<proteinExistence type="predicted"/>
<dbReference type="Proteomes" id="UP000001568">
    <property type="component" value="Chromosome 7"/>
</dbReference>
<dbReference type="AlphaFoldDB" id="A4S0H2"/>
<protein>
    <submittedName>
        <fullName evidence="1">Uncharacterized protein</fullName>
    </submittedName>
</protein>
<dbReference type="EMBL" id="CP000587">
    <property type="protein sequence ID" value="ABO97264.1"/>
    <property type="molecule type" value="Genomic_DNA"/>
</dbReference>
<dbReference type="Gramene" id="ABO97264">
    <property type="protein sequence ID" value="ABO97264"/>
    <property type="gene ID" value="OSTLU_93054"/>
</dbReference>
<evidence type="ECO:0000313" key="2">
    <source>
        <dbReference type="Proteomes" id="UP000001568"/>
    </source>
</evidence>
<keyword evidence="2" id="KW-1185">Reference proteome</keyword>
<dbReference type="HOGENOM" id="CLU_1505446_0_0_1"/>
<name>A4S0H2_OSTLU</name>
<accession>A4S0H2</accession>
<dbReference type="GeneID" id="5002771"/>